<dbReference type="SUPFAM" id="SSF51182">
    <property type="entry name" value="RmlC-like cupins"/>
    <property type="match status" value="1"/>
</dbReference>
<keyword evidence="3" id="KW-1185">Reference proteome</keyword>
<dbReference type="InterPro" id="IPR013096">
    <property type="entry name" value="Cupin_2"/>
</dbReference>
<gene>
    <name evidence="2" type="ORF">SAMN04488112_11768</name>
</gene>
<sequence length="175" mass="19110">MESDENVRGSQTPTVLFRINPALKVDTFPVTGNFFIYPPIGEGGSLRSPASRQEMSGGSLVSFIHDAPPGTGVPMHIHRDDDECLYVIDGELIAQLGDEKLEARQGDIVYMPKSISHGFRITGESMPKVLSPTSDSEKMFDGLSRLQPKETEKTREVCAANNVTFLSPPSAVKMI</sequence>
<reference evidence="2 3" key="1">
    <citation type="submission" date="2016-10" db="EMBL/GenBank/DDBJ databases">
        <authorList>
            <person name="de Groot N.N."/>
        </authorList>
    </citation>
    <scope>NUCLEOTIDE SEQUENCE [LARGE SCALE GENOMIC DNA]</scope>
    <source>
        <strain evidence="2 3">DSM 45514</strain>
    </source>
</reference>
<dbReference type="AlphaFoldDB" id="A0A1G6PQE7"/>
<organism evidence="2 3">
    <name type="scientific">Melghirimyces thermohalophilus</name>
    <dbReference type="NCBI Taxonomy" id="1236220"/>
    <lineage>
        <taxon>Bacteria</taxon>
        <taxon>Bacillati</taxon>
        <taxon>Bacillota</taxon>
        <taxon>Bacilli</taxon>
        <taxon>Bacillales</taxon>
        <taxon>Thermoactinomycetaceae</taxon>
        <taxon>Melghirimyces</taxon>
    </lineage>
</organism>
<dbReference type="InterPro" id="IPR014710">
    <property type="entry name" value="RmlC-like_jellyroll"/>
</dbReference>
<evidence type="ECO:0000313" key="2">
    <source>
        <dbReference type="EMBL" id="SDC81716.1"/>
    </source>
</evidence>
<dbReference type="EMBL" id="FMZA01000017">
    <property type="protein sequence ID" value="SDC81716.1"/>
    <property type="molecule type" value="Genomic_DNA"/>
</dbReference>
<accession>A0A1G6PQE7</accession>
<dbReference type="PANTHER" id="PTHR36440:SF1">
    <property type="entry name" value="PUTATIVE (AFU_ORTHOLOGUE AFUA_8G07350)-RELATED"/>
    <property type="match status" value="1"/>
</dbReference>
<evidence type="ECO:0000313" key="3">
    <source>
        <dbReference type="Proteomes" id="UP000199387"/>
    </source>
</evidence>
<protein>
    <submittedName>
        <fullName evidence="2">Cupin domain-containing protein</fullName>
    </submittedName>
</protein>
<name>A0A1G6PQE7_9BACL</name>
<dbReference type="InterPro" id="IPR053146">
    <property type="entry name" value="QDO-like"/>
</dbReference>
<proteinExistence type="predicted"/>
<dbReference type="STRING" id="1236220.SAMN04488112_11768"/>
<dbReference type="Gene3D" id="2.60.120.10">
    <property type="entry name" value="Jelly Rolls"/>
    <property type="match status" value="1"/>
</dbReference>
<feature type="domain" description="Cupin type-2" evidence="1">
    <location>
        <begin position="66"/>
        <end position="125"/>
    </location>
</feature>
<dbReference type="Proteomes" id="UP000199387">
    <property type="component" value="Unassembled WGS sequence"/>
</dbReference>
<evidence type="ECO:0000259" key="1">
    <source>
        <dbReference type="Pfam" id="PF07883"/>
    </source>
</evidence>
<dbReference type="InterPro" id="IPR011051">
    <property type="entry name" value="RmlC_Cupin_sf"/>
</dbReference>
<dbReference type="Pfam" id="PF07883">
    <property type="entry name" value="Cupin_2"/>
    <property type="match status" value="1"/>
</dbReference>
<dbReference type="PANTHER" id="PTHR36440">
    <property type="entry name" value="PUTATIVE (AFU_ORTHOLOGUE AFUA_8G07350)-RELATED"/>
    <property type="match status" value="1"/>
</dbReference>